<dbReference type="OrthoDB" id="414039at2759"/>
<dbReference type="SUPFAM" id="SSF48371">
    <property type="entry name" value="ARM repeat"/>
    <property type="match status" value="1"/>
</dbReference>
<evidence type="ECO:0000256" key="5">
    <source>
        <dbReference type="ARBA" id="ARBA00022927"/>
    </source>
</evidence>
<dbReference type="Proteomes" id="UP000664859">
    <property type="component" value="Unassembled WGS sequence"/>
</dbReference>
<keyword evidence="2" id="KW-0813">Transport</keyword>
<protein>
    <submittedName>
        <fullName evidence="6">Armadillo-type protein</fullName>
    </submittedName>
</protein>
<dbReference type="PANTHER" id="PTHR10527">
    <property type="entry name" value="IMPORTIN BETA"/>
    <property type="match status" value="1"/>
</dbReference>
<dbReference type="EMBL" id="JAFCMP010000357">
    <property type="protein sequence ID" value="KAG5180793.1"/>
    <property type="molecule type" value="Genomic_DNA"/>
</dbReference>
<reference evidence="6" key="1">
    <citation type="submission" date="2021-02" db="EMBL/GenBank/DDBJ databases">
        <title>First Annotated Genome of the Yellow-green Alga Tribonema minus.</title>
        <authorList>
            <person name="Mahan K.M."/>
        </authorList>
    </citation>
    <scope>NUCLEOTIDE SEQUENCE</scope>
    <source>
        <strain evidence="6">UTEX B ZZ1240</strain>
    </source>
</reference>
<comment type="subcellular location">
    <subcellularLocation>
        <location evidence="1">Cytoplasm</location>
    </subcellularLocation>
</comment>
<dbReference type="AlphaFoldDB" id="A0A835YU79"/>
<dbReference type="InterPro" id="IPR016024">
    <property type="entry name" value="ARM-type_fold"/>
</dbReference>
<accession>A0A835YU79</accession>
<keyword evidence="3" id="KW-0963">Cytoplasm</keyword>
<keyword evidence="4" id="KW-0677">Repeat</keyword>
<keyword evidence="5" id="KW-0653">Protein transport</keyword>
<comment type="caution">
    <text evidence="6">The sequence shown here is derived from an EMBL/GenBank/DDBJ whole genome shotgun (WGS) entry which is preliminary data.</text>
</comment>
<evidence type="ECO:0000256" key="1">
    <source>
        <dbReference type="ARBA" id="ARBA00004496"/>
    </source>
</evidence>
<name>A0A835YU79_9STRA</name>
<evidence type="ECO:0000313" key="7">
    <source>
        <dbReference type="Proteomes" id="UP000664859"/>
    </source>
</evidence>
<evidence type="ECO:0000256" key="4">
    <source>
        <dbReference type="ARBA" id="ARBA00022737"/>
    </source>
</evidence>
<dbReference type="GO" id="GO:0006606">
    <property type="term" value="P:protein import into nucleus"/>
    <property type="evidence" value="ECO:0007669"/>
    <property type="project" value="InterPro"/>
</dbReference>
<evidence type="ECO:0000256" key="2">
    <source>
        <dbReference type="ARBA" id="ARBA00022448"/>
    </source>
</evidence>
<dbReference type="InterPro" id="IPR040122">
    <property type="entry name" value="Importin_beta"/>
</dbReference>
<proteinExistence type="predicted"/>
<keyword evidence="7" id="KW-1185">Reference proteome</keyword>
<dbReference type="InterPro" id="IPR011989">
    <property type="entry name" value="ARM-like"/>
</dbReference>
<evidence type="ECO:0000313" key="6">
    <source>
        <dbReference type="EMBL" id="KAG5180793.1"/>
    </source>
</evidence>
<sequence>MDFSTPASALQSLQRREMVPPEVRSLGLKLAAGPFANDDALPGLPDEAVAGVKALLASHVWEALAVGLLLAKHVVDCQSIAIDDDFMETLFQVADTDLEHSEPRVRGLVAAMLGSLARREGKGLAVYDRFFARLSSSIESNFERTHHTITDRVSGDKEVAVDDTTGWKALETSILALKELVAAIGRPLADGGHMTDKVIDYTCRGATEHVNRHVREASFRLIAAIIEACESVEGCTAPAQGPLLTSRFVPAIAKGMQDNWSQVRFAASVANRALLGALPNAEAREAYFDLLLPRMCLNRYYMAEGVKLYSQETWRRYLDGEGRTMVAKHAPAVVAYYVAMTDANNHVVREAACHCIAEMAAKVDHAAIAPHVPALLRALLICFKDESWPVRDAACVASGRFAAAFPEECREQLPLLFERWFKHLAEPIWSVREDSAAALGEVCAAYGREAIDRCLAWVKEMLPKAREQPAQTYEEMKAMQNDAKAHTDKQRYSCGSLAPKLKKGGCSDCEVTRASVPWEYADGAIYMAKELCAVAPEEAAALLPQLADVAALTHFPQADTLRETLFKALPEMARTLGKKLFRPHLEALIGPLFDALARPGTHQLAGHAAGACVRELSAFMGPSIFRGRLSPDQIHIMETSPYVIRGVERALPPVPHGMGAESPPIGMAPWAQAVGVRMP</sequence>
<evidence type="ECO:0000256" key="3">
    <source>
        <dbReference type="ARBA" id="ARBA00022490"/>
    </source>
</evidence>
<gene>
    <name evidence="6" type="ORF">JKP88DRAFT_270137</name>
</gene>
<organism evidence="6 7">
    <name type="scientific">Tribonema minus</name>
    <dbReference type="NCBI Taxonomy" id="303371"/>
    <lineage>
        <taxon>Eukaryota</taxon>
        <taxon>Sar</taxon>
        <taxon>Stramenopiles</taxon>
        <taxon>Ochrophyta</taxon>
        <taxon>PX clade</taxon>
        <taxon>Xanthophyceae</taxon>
        <taxon>Tribonematales</taxon>
        <taxon>Tribonemataceae</taxon>
        <taxon>Tribonema</taxon>
    </lineage>
</organism>
<dbReference type="GO" id="GO:0005737">
    <property type="term" value="C:cytoplasm"/>
    <property type="evidence" value="ECO:0007669"/>
    <property type="project" value="UniProtKB-SubCell"/>
</dbReference>
<dbReference type="Gene3D" id="1.25.10.10">
    <property type="entry name" value="Leucine-rich Repeat Variant"/>
    <property type="match status" value="1"/>
</dbReference>